<keyword evidence="5" id="KW-0175">Coiled coil</keyword>
<dbReference type="AlphaFoldDB" id="A0A2W2C612"/>
<dbReference type="Gene3D" id="3.90.1720.10">
    <property type="entry name" value="endopeptidase domain like (from Nostoc punctiforme)"/>
    <property type="match status" value="1"/>
</dbReference>
<accession>A0A2W2C612</accession>
<dbReference type="PANTHER" id="PTHR47053:SF1">
    <property type="entry name" value="MUREIN DD-ENDOPEPTIDASE MEPH-RELATED"/>
    <property type="match status" value="1"/>
</dbReference>
<dbReference type="GO" id="GO:0006508">
    <property type="term" value="P:proteolysis"/>
    <property type="evidence" value="ECO:0007669"/>
    <property type="project" value="UniProtKB-KW"/>
</dbReference>
<dbReference type="InterPro" id="IPR000064">
    <property type="entry name" value="NLP_P60_dom"/>
</dbReference>
<dbReference type="InterPro" id="IPR038765">
    <property type="entry name" value="Papain-like_cys_pep_sf"/>
</dbReference>
<evidence type="ECO:0000313" key="8">
    <source>
        <dbReference type="EMBL" id="PZF83679.1"/>
    </source>
</evidence>
<evidence type="ECO:0000313" key="9">
    <source>
        <dbReference type="Proteomes" id="UP000248627"/>
    </source>
</evidence>
<evidence type="ECO:0000256" key="5">
    <source>
        <dbReference type="SAM" id="Coils"/>
    </source>
</evidence>
<protein>
    <submittedName>
        <fullName evidence="8">Glycoside hydrolase</fullName>
    </submittedName>
</protein>
<dbReference type="EMBL" id="POTX01000413">
    <property type="protein sequence ID" value="PZF83679.1"/>
    <property type="molecule type" value="Genomic_DNA"/>
</dbReference>
<keyword evidence="4" id="KW-0788">Thiol protease</keyword>
<dbReference type="InterPro" id="IPR051202">
    <property type="entry name" value="Peptidase_C40"/>
</dbReference>
<feature type="domain" description="NlpC/P60" evidence="7">
    <location>
        <begin position="273"/>
        <end position="402"/>
    </location>
</feature>
<evidence type="ECO:0000256" key="2">
    <source>
        <dbReference type="ARBA" id="ARBA00022670"/>
    </source>
</evidence>
<keyword evidence="6" id="KW-0732">Signal</keyword>
<evidence type="ECO:0000259" key="7">
    <source>
        <dbReference type="PROSITE" id="PS51935"/>
    </source>
</evidence>
<comment type="similarity">
    <text evidence="1">Belongs to the peptidase C40 family.</text>
</comment>
<dbReference type="PANTHER" id="PTHR47053">
    <property type="entry name" value="MUREIN DD-ENDOPEPTIDASE MEPH-RELATED"/>
    <property type="match status" value="1"/>
</dbReference>
<feature type="chain" id="PRO_5016127296" evidence="6">
    <location>
        <begin position="44"/>
        <end position="406"/>
    </location>
</feature>
<dbReference type="Proteomes" id="UP000248627">
    <property type="component" value="Unassembled WGS sequence"/>
</dbReference>
<gene>
    <name evidence="8" type="ORF">C1I93_29895</name>
</gene>
<comment type="caution">
    <text evidence="8">The sequence shown here is derived from an EMBL/GenBank/DDBJ whole genome shotgun (WGS) entry which is preliminary data.</text>
</comment>
<feature type="signal peptide" evidence="6">
    <location>
        <begin position="1"/>
        <end position="43"/>
    </location>
</feature>
<evidence type="ECO:0000256" key="4">
    <source>
        <dbReference type="ARBA" id="ARBA00022807"/>
    </source>
</evidence>
<evidence type="ECO:0000256" key="1">
    <source>
        <dbReference type="ARBA" id="ARBA00007074"/>
    </source>
</evidence>
<sequence length="406" mass="43060">MVDSGQRQRRRRSPVISPVLRPMLWSALMSAVASAVLAAPAYAEPGVPVTVPDTGSRPALTAPLQLPGGAPPAAAPGSVGVTATTGASALETQILAAEARVGELGTRLLELEQQRVEAEAQLRTAERDLEFARAALTQAQQHADQAAAEAIKVDAALPPGGFAADLRHLDMLRRVNLGERVEGATGPAAGGLARARTDEQVSAQAHLAAESRLKGVQEQYAATQKALRDEEAKLLKLREENAAQLVELARQQERAEQQLGIGSGESANGMTAHPTALAAVEYARKQLGDKYVWATEGPDTFDCSGLMWAAYRSAGYYQLPRISRDQYRATQSRTVPRSALLPGDLLFFASGSSWTSIHHVGMYIGGGKMIHAPNSREVVKISTPSWSRLYAATRVVGAVPAPSASP</sequence>
<keyword evidence="3 8" id="KW-0378">Hydrolase</keyword>
<name>A0A2W2C612_9ACTN</name>
<organism evidence="8 9">
    <name type="scientific">Micromonospora endophytica</name>
    <dbReference type="NCBI Taxonomy" id="515350"/>
    <lineage>
        <taxon>Bacteria</taxon>
        <taxon>Bacillati</taxon>
        <taxon>Actinomycetota</taxon>
        <taxon>Actinomycetes</taxon>
        <taxon>Micromonosporales</taxon>
        <taxon>Micromonosporaceae</taxon>
        <taxon>Micromonospora</taxon>
    </lineage>
</organism>
<dbReference type="PROSITE" id="PS51935">
    <property type="entry name" value="NLPC_P60"/>
    <property type="match status" value="1"/>
</dbReference>
<dbReference type="Pfam" id="PF00877">
    <property type="entry name" value="NLPC_P60"/>
    <property type="match status" value="1"/>
</dbReference>
<dbReference type="SUPFAM" id="SSF54001">
    <property type="entry name" value="Cysteine proteinases"/>
    <property type="match status" value="1"/>
</dbReference>
<evidence type="ECO:0000256" key="3">
    <source>
        <dbReference type="ARBA" id="ARBA00022801"/>
    </source>
</evidence>
<feature type="coiled-coil region" evidence="5">
    <location>
        <begin position="213"/>
        <end position="258"/>
    </location>
</feature>
<feature type="coiled-coil region" evidence="5">
    <location>
        <begin position="94"/>
        <end position="149"/>
    </location>
</feature>
<dbReference type="RefSeq" id="WP_111246592.1">
    <property type="nucleotide sequence ID" value="NZ_POTX01000413.1"/>
</dbReference>
<reference evidence="8 9" key="1">
    <citation type="submission" date="2018-01" db="EMBL/GenBank/DDBJ databases">
        <title>Draft genome sequence of Jishengella endophytica.</title>
        <authorList>
            <person name="Sahin N."/>
            <person name="Ay H."/>
            <person name="Saygin H."/>
        </authorList>
    </citation>
    <scope>NUCLEOTIDE SEQUENCE [LARGE SCALE GENOMIC DNA]</scope>
    <source>
        <strain evidence="8 9">DSM 45430</strain>
    </source>
</reference>
<keyword evidence="9" id="KW-1185">Reference proteome</keyword>
<proteinExistence type="inferred from homology"/>
<dbReference type="GO" id="GO:0008234">
    <property type="term" value="F:cysteine-type peptidase activity"/>
    <property type="evidence" value="ECO:0007669"/>
    <property type="project" value="UniProtKB-KW"/>
</dbReference>
<feature type="non-terminal residue" evidence="8">
    <location>
        <position position="406"/>
    </location>
</feature>
<evidence type="ECO:0000256" key="6">
    <source>
        <dbReference type="SAM" id="SignalP"/>
    </source>
</evidence>
<keyword evidence="2" id="KW-0645">Protease</keyword>